<accession>A0A4C1U4Y1</accession>
<protein>
    <submittedName>
        <fullName evidence="2">Uncharacterized protein</fullName>
    </submittedName>
</protein>
<evidence type="ECO:0000313" key="2">
    <source>
        <dbReference type="EMBL" id="GBP21318.1"/>
    </source>
</evidence>
<dbReference type="AlphaFoldDB" id="A0A4C1U4Y1"/>
<keyword evidence="3" id="KW-1185">Reference proteome</keyword>
<comment type="caution">
    <text evidence="2">The sequence shown here is derived from an EMBL/GenBank/DDBJ whole genome shotgun (WGS) entry which is preliminary data.</text>
</comment>
<feature type="region of interest" description="Disordered" evidence="1">
    <location>
        <begin position="87"/>
        <end position="123"/>
    </location>
</feature>
<name>A0A4C1U4Y1_EUMVA</name>
<proteinExistence type="predicted"/>
<gene>
    <name evidence="2" type="ORF">EVAR_11714_1</name>
</gene>
<organism evidence="2 3">
    <name type="scientific">Eumeta variegata</name>
    <name type="common">Bagworm moth</name>
    <name type="synonym">Eumeta japonica</name>
    <dbReference type="NCBI Taxonomy" id="151549"/>
    <lineage>
        <taxon>Eukaryota</taxon>
        <taxon>Metazoa</taxon>
        <taxon>Ecdysozoa</taxon>
        <taxon>Arthropoda</taxon>
        <taxon>Hexapoda</taxon>
        <taxon>Insecta</taxon>
        <taxon>Pterygota</taxon>
        <taxon>Neoptera</taxon>
        <taxon>Endopterygota</taxon>
        <taxon>Lepidoptera</taxon>
        <taxon>Glossata</taxon>
        <taxon>Ditrysia</taxon>
        <taxon>Tineoidea</taxon>
        <taxon>Psychidae</taxon>
        <taxon>Oiketicinae</taxon>
        <taxon>Eumeta</taxon>
    </lineage>
</organism>
<evidence type="ECO:0000256" key="1">
    <source>
        <dbReference type="SAM" id="MobiDB-lite"/>
    </source>
</evidence>
<sequence>MAFINRILVVGFRANRCRAPSPRARLKFHEATATAWSRTRARLRDGISLRHSSDSSERHNPTAAKRELLRKLVLRFPMLLRQWKVTEGNNDKVSPRPLTASEELNQREPLASTRSENAGVRRRRWRRRRYGVDGVSRA</sequence>
<dbReference type="EMBL" id="BGZK01000127">
    <property type="protein sequence ID" value="GBP21318.1"/>
    <property type="molecule type" value="Genomic_DNA"/>
</dbReference>
<dbReference type="Proteomes" id="UP000299102">
    <property type="component" value="Unassembled WGS sequence"/>
</dbReference>
<evidence type="ECO:0000313" key="3">
    <source>
        <dbReference type="Proteomes" id="UP000299102"/>
    </source>
</evidence>
<reference evidence="2 3" key="1">
    <citation type="journal article" date="2019" name="Commun. Biol.">
        <title>The bagworm genome reveals a unique fibroin gene that provides high tensile strength.</title>
        <authorList>
            <person name="Kono N."/>
            <person name="Nakamura H."/>
            <person name="Ohtoshi R."/>
            <person name="Tomita M."/>
            <person name="Numata K."/>
            <person name="Arakawa K."/>
        </authorList>
    </citation>
    <scope>NUCLEOTIDE SEQUENCE [LARGE SCALE GENOMIC DNA]</scope>
</reference>